<reference evidence="15" key="2">
    <citation type="journal article" date="2021" name="PeerJ">
        <title>Extensive microbial diversity within the chicken gut microbiome revealed by metagenomics and culture.</title>
        <authorList>
            <person name="Gilroy R."/>
            <person name="Ravi A."/>
            <person name="Getino M."/>
            <person name="Pursley I."/>
            <person name="Horton D.L."/>
            <person name="Alikhan N.F."/>
            <person name="Baker D."/>
            <person name="Gharbi K."/>
            <person name="Hall N."/>
            <person name="Watson M."/>
            <person name="Adriaenssens E.M."/>
            <person name="Foster-Nyarko E."/>
            <person name="Jarju S."/>
            <person name="Secka A."/>
            <person name="Antonio M."/>
            <person name="Oren A."/>
            <person name="Chaudhuri R.R."/>
            <person name="La Ragione R."/>
            <person name="Hildebrand F."/>
            <person name="Pallen M.J."/>
        </authorList>
    </citation>
    <scope>NUCLEOTIDE SEQUENCE</scope>
    <source>
        <strain evidence="15">ChiHile30-977</strain>
    </source>
</reference>
<evidence type="ECO:0000256" key="12">
    <source>
        <dbReference type="ARBA" id="ARBA00032877"/>
    </source>
</evidence>
<keyword evidence="8" id="KW-0413">Isomerase</keyword>
<reference evidence="15" key="1">
    <citation type="submission" date="2020-10" db="EMBL/GenBank/DDBJ databases">
        <authorList>
            <person name="Gilroy R."/>
        </authorList>
    </citation>
    <scope>NUCLEOTIDE SEQUENCE</scope>
    <source>
        <strain evidence="15">ChiHile30-977</strain>
    </source>
</reference>
<evidence type="ECO:0000256" key="10">
    <source>
        <dbReference type="ARBA" id="ARBA00031985"/>
    </source>
</evidence>
<protein>
    <recommendedName>
        <fullName evidence="3">DNA topoisomerase</fullName>
        <ecNumber evidence="3">5.6.2.1</ecNumber>
    </recommendedName>
    <alternativeName>
        <fullName evidence="12">Omega-protein</fullName>
    </alternativeName>
    <alternativeName>
        <fullName evidence="11">Relaxing enzyme</fullName>
    </alternativeName>
    <alternativeName>
        <fullName evidence="9">Swivelase</fullName>
    </alternativeName>
    <alternativeName>
        <fullName evidence="10">Untwisting enzyme</fullName>
    </alternativeName>
</protein>
<gene>
    <name evidence="15" type="ORF">IAA66_10050</name>
</gene>
<evidence type="ECO:0000256" key="7">
    <source>
        <dbReference type="ARBA" id="ARBA00023125"/>
    </source>
</evidence>
<keyword evidence="7" id="KW-0238">DNA-binding</keyword>
<dbReference type="Pfam" id="PF01751">
    <property type="entry name" value="Toprim"/>
    <property type="match status" value="1"/>
</dbReference>
<dbReference type="InterPro" id="IPR005738">
    <property type="entry name" value="TopoIII"/>
</dbReference>
<evidence type="ECO:0000259" key="14">
    <source>
        <dbReference type="PROSITE" id="PS52039"/>
    </source>
</evidence>
<evidence type="ECO:0000256" key="9">
    <source>
        <dbReference type="ARBA" id="ARBA00030003"/>
    </source>
</evidence>
<comment type="catalytic activity">
    <reaction evidence="1">
        <text>ATP-independent breakage of single-stranded DNA, followed by passage and rejoining.</text>
        <dbReference type="EC" id="5.6.2.1"/>
    </reaction>
</comment>
<evidence type="ECO:0000256" key="1">
    <source>
        <dbReference type="ARBA" id="ARBA00000213"/>
    </source>
</evidence>
<feature type="region of interest" description="Disordered" evidence="13">
    <location>
        <begin position="437"/>
        <end position="479"/>
    </location>
</feature>
<keyword evidence="4" id="KW-0479">Metal-binding</keyword>
<dbReference type="GO" id="GO:0003677">
    <property type="term" value="F:DNA binding"/>
    <property type="evidence" value="ECO:0007669"/>
    <property type="project" value="UniProtKB-KW"/>
</dbReference>
<sequence length="704" mass="78482">MGYTLVIAEKPSVARDIARVLGCRERQDGYLAGGRWRVTWAIGHLVALCDPEEINEAWKRWRADDLPILPDVIPLKVLPKTRSQFRRVQALMRSRDCERLVCATDAGREGELIFRYLYQQAGCDKPFDRLWISSMTDEAIREGFDSLQPGSAYDRLYQSARCRSEADWLVGMNASRAFTLRYGALLSVGRVQTPTLAILVKRRHEIEAFQPRDYWVVTADFGDYTGQWLNEETGERRVYDQAQARDIARRTRDKPATVEAVTRERKVERPPLLYDLTSLQRDANRLLGFTAKKTLSCAQKLYETHKLLTYPRTDSRFLPRDMRAKATAALRALPHAYDALCAALPAEGLLPLLPRVFDNQKVTDHHAIVPTGRKADLSALPPDEAALFDLVVRRFLAAFYPDYRYDAVRVITRCEGEAFESLGREIVQAGWKVTEREPKVSTRSHAGAPEKALPPLAQGDRRQTAGVSVKAEKTRPPAPMTDASLLAAMEHAGREIEDETLRESMKDSGLGTPATRAAIIERLFQVGYARRKGRAIEATDKGVLLLSVVPAQIASPETTGRWEKALSAIAAGAGDPARFLEGIRRLAAFLVESAQNAPQDVVFAQEERRKKGRAPRKAASLSLACPVCGQGRVLENSKAFYCSRWREGCGFTLWKNCLVRAGGPELTPPLVERAFREGRLQGSTGVIVRQGASLRFEAAVPGKG</sequence>
<evidence type="ECO:0000313" key="15">
    <source>
        <dbReference type="EMBL" id="HIQ63900.1"/>
    </source>
</evidence>
<dbReference type="Gene3D" id="3.40.50.140">
    <property type="match status" value="1"/>
</dbReference>
<dbReference type="InterPro" id="IPR003601">
    <property type="entry name" value="Topo_IA_2"/>
</dbReference>
<dbReference type="PANTHER" id="PTHR11390:SF21">
    <property type="entry name" value="DNA TOPOISOMERASE 3-ALPHA"/>
    <property type="match status" value="1"/>
</dbReference>
<proteinExistence type="inferred from homology"/>
<dbReference type="GO" id="GO:0006310">
    <property type="term" value="P:DNA recombination"/>
    <property type="evidence" value="ECO:0007669"/>
    <property type="project" value="TreeGrafter"/>
</dbReference>
<dbReference type="InterPro" id="IPR003602">
    <property type="entry name" value="Topo_IA_DNA-bd_dom"/>
</dbReference>
<evidence type="ECO:0000256" key="5">
    <source>
        <dbReference type="ARBA" id="ARBA00022842"/>
    </source>
</evidence>
<dbReference type="Gene3D" id="1.10.290.10">
    <property type="entry name" value="Topoisomerase I, domain 4"/>
    <property type="match status" value="1"/>
</dbReference>
<dbReference type="PRINTS" id="PR00417">
    <property type="entry name" value="PRTPISMRASEI"/>
</dbReference>
<dbReference type="InterPro" id="IPR023405">
    <property type="entry name" value="Topo_IA_core_domain"/>
</dbReference>
<dbReference type="CDD" id="cd00186">
    <property type="entry name" value="TOP1Ac"/>
    <property type="match status" value="1"/>
</dbReference>
<name>A0A9D0YZU8_9FIRM</name>
<dbReference type="CDD" id="cd03362">
    <property type="entry name" value="TOPRIM_TopoIA_TopoIII"/>
    <property type="match status" value="1"/>
</dbReference>
<dbReference type="Gene3D" id="2.70.20.10">
    <property type="entry name" value="Topoisomerase I, domain 3"/>
    <property type="match status" value="1"/>
</dbReference>
<evidence type="ECO:0000256" key="2">
    <source>
        <dbReference type="ARBA" id="ARBA00009446"/>
    </source>
</evidence>
<accession>A0A9D0YZU8</accession>
<organism evidence="15 16">
    <name type="scientific">Candidatus Avichristensenella intestinipullorum</name>
    <dbReference type="NCBI Taxonomy" id="2840693"/>
    <lineage>
        <taxon>Bacteria</taxon>
        <taxon>Bacillati</taxon>
        <taxon>Bacillota</taxon>
        <taxon>Clostridia</taxon>
        <taxon>Candidatus Avichristensenella</taxon>
    </lineage>
</organism>
<dbReference type="NCBIfam" id="TIGR01056">
    <property type="entry name" value="topB"/>
    <property type="match status" value="1"/>
</dbReference>
<dbReference type="GO" id="GO:0043597">
    <property type="term" value="C:cytoplasmic replication fork"/>
    <property type="evidence" value="ECO:0007669"/>
    <property type="project" value="TreeGrafter"/>
</dbReference>
<dbReference type="InterPro" id="IPR013825">
    <property type="entry name" value="Topo_IA_cen_sub2"/>
</dbReference>
<dbReference type="GO" id="GO:0006281">
    <property type="term" value="P:DNA repair"/>
    <property type="evidence" value="ECO:0007669"/>
    <property type="project" value="TreeGrafter"/>
</dbReference>
<dbReference type="InterPro" id="IPR023406">
    <property type="entry name" value="Topo_IA_AS"/>
</dbReference>
<evidence type="ECO:0000256" key="3">
    <source>
        <dbReference type="ARBA" id="ARBA00012891"/>
    </source>
</evidence>
<evidence type="ECO:0000256" key="4">
    <source>
        <dbReference type="ARBA" id="ARBA00022723"/>
    </source>
</evidence>
<dbReference type="NCBIfam" id="NF005829">
    <property type="entry name" value="PRK07726.1"/>
    <property type="match status" value="1"/>
</dbReference>
<evidence type="ECO:0000256" key="13">
    <source>
        <dbReference type="SAM" id="MobiDB-lite"/>
    </source>
</evidence>
<comment type="caution">
    <text evidence="15">The sequence shown here is derived from an EMBL/GenBank/DDBJ whole genome shotgun (WGS) entry which is preliminary data.</text>
</comment>
<dbReference type="PROSITE" id="PS00396">
    <property type="entry name" value="TOPO_IA_1"/>
    <property type="match status" value="1"/>
</dbReference>
<dbReference type="PANTHER" id="PTHR11390">
    <property type="entry name" value="PROKARYOTIC DNA TOPOISOMERASE"/>
    <property type="match status" value="1"/>
</dbReference>
<dbReference type="SMART" id="SM00493">
    <property type="entry name" value="TOPRIM"/>
    <property type="match status" value="1"/>
</dbReference>
<keyword evidence="6" id="KW-0799">Topoisomerase</keyword>
<comment type="similarity">
    <text evidence="2">Belongs to the type IA topoisomerase family.</text>
</comment>
<evidence type="ECO:0000256" key="11">
    <source>
        <dbReference type="ARBA" id="ARBA00032235"/>
    </source>
</evidence>
<dbReference type="GO" id="GO:0046872">
    <property type="term" value="F:metal ion binding"/>
    <property type="evidence" value="ECO:0007669"/>
    <property type="project" value="UniProtKB-KW"/>
</dbReference>
<dbReference type="AlphaFoldDB" id="A0A9D0YZU8"/>
<dbReference type="InterPro" id="IPR006171">
    <property type="entry name" value="TOPRIM_dom"/>
</dbReference>
<dbReference type="InterPro" id="IPR034144">
    <property type="entry name" value="TOPRIM_TopoIII"/>
</dbReference>
<dbReference type="GO" id="GO:0003917">
    <property type="term" value="F:DNA topoisomerase type I (single strand cut, ATP-independent) activity"/>
    <property type="evidence" value="ECO:0007669"/>
    <property type="project" value="UniProtKB-EC"/>
</dbReference>
<dbReference type="Gene3D" id="1.10.460.10">
    <property type="entry name" value="Topoisomerase I, domain 2"/>
    <property type="match status" value="1"/>
</dbReference>
<dbReference type="SMART" id="SM00436">
    <property type="entry name" value="TOP1Bc"/>
    <property type="match status" value="1"/>
</dbReference>
<dbReference type="PROSITE" id="PS52039">
    <property type="entry name" value="TOPO_IA_2"/>
    <property type="match status" value="1"/>
</dbReference>
<evidence type="ECO:0000256" key="6">
    <source>
        <dbReference type="ARBA" id="ARBA00023029"/>
    </source>
</evidence>
<feature type="domain" description="Topo IA-type catalytic" evidence="14">
    <location>
        <begin position="153"/>
        <end position="591"/>
    </location>
</feature>
<dbReference type="SUPFAM" id="SSF56712">
    <property type="entry name" value="Prokaryotic type I DNA topoisomerase"/>
    <property type="match status" value="1"/>
</dbReference>
<dbReference type="InterPro" id="IPR000380">
    <property type="entry name" value="Topo_IA"/>
</dbReference>
<dbReference type="Pfam" id="PF01131">
    <property type="entry name" value="Topoisom_bac"/>
    <property type="match status" value="1"/>
</dbReference>
<dbReference type="GO" id="GO:0006265">
    <property type="term" value="P:DNA topological change"/>
    <property type="evidence" value="ECO:0007669"/>
    <property type="project" value="InterPro"/>
</dbReference>
<dbReference type="InterPro" id="IPR013497">
    <property type="entry name" value="Topo_IA_cen"/>
</dbReference>
<dbReference type="EC" id="5.6.2.1" evidence="3"/>
<dbReference type="InterPro" id="IPR013826">
    <property type="entry name" value="Topo_IA_cen_sub3"/>
</dbReference>
<dbReference type="SMART" id="SM00437">
    <property type="entry name" value="TOP1Ac"/>
    <property type="match status" value="1"/>
</dbReference>
<dbReference type="Proteomes" id="UP000886819">
    <property type="component" value="Unassembled WGS sequence"/>
</dbReference>
<dbReference type="EMBL" id="DVFI01000138">
    <property type="protein sequence ID" value="HIQ63900.1"/>
    <property type="molecule type" value="Genomic_DNA"/>
</dbReference>
<dbReference type="InterPro" id="IPR013824">
    <property type="entry name" value="Topo_IA_cen_sub1"/>
</dbReference>
<evidence type="ECO:0000256" key="8">
    <source>
        <dbReference type="ARBA" id="ARBA00023235"/>
    </source>
</evidence>
<keyword evidence="5" id="KW-0460">Magnesium</keyword>
<evidence type="ECO:0000313" key="16">
    <source>
        <dbReference type="Proteomes" id="UP000886819"/>
    </source>
</evidence>